<keyword evidence="5" id="KW-0521">NADP</keyword>
<dbReference type="InterPro" id="IPR036188">
    <property type="entry name" value="FAD/NAD-bd_sf"/>
</dbReference>
<evidence type="ECO:0008006" key="10">
    <source>
        <dbReference type="Google" id="ProtNLM"/>
    </source>
</evidence>
<dbReference type="AlphaFoldDB" id="A0A5N6ZDN9"/>
<evidence type="ECO:0000256" key="3">
    <source>
        <dbReference type="ARBA" id="ARBA00022630"/>
    </source>
</evidence>
<dbReference type="PANTHER" id="PTHR23023">
    <property type="entry name" value="DIMETHYLANILINE MONOOXYGENASE"/>
    <property type="match status" value="1"/>
</dbReference>
<name>A0A5N6ZDN9_9EURO</name>
<evidence type="ECO:0000256" key="7">
    <source>
        <dbReference type="ARBA" id="ARBA00023033"/>
    </source>
</evidence>
<keyword evidence="3" id="KW-0285">Flavoprotein</keyword>
<dbReference type="PRINTS" id="PR00370">
    <property type="entry name" value="FMOXYGENASE"/>
</dbReference>
<evidence type="ECO:0000256" key="2">
    <source>
        <dbReference type="ARBA" id="ARBA00009183"/>
    </source>
</evidence>
<dbReference type="Pfam" id="PF13450">
    <property type="entry name" value="NAD_binding_8"/>
    <property type="match status" value="1"/>
</dbReference>
<dbReference type="GO" id="GO:0050661">
    <property type="term" value="F:NADP binding"/>
    <property type="evidence" value="ECO:0007669"/>
    <property type="project" value="InterPro"/>
</dbReference>
<comment type="cofactor">
    <cofactor evidence="1">
        <name>FAD</name>
        <dbReference type="ChEBI" id="CHEBI:57692"/>
    </cofactor>
</comment>
<dbReference type="EMBL" id="ML739047">
    <property type="protein sequence ID" value="KAE8355771.1"/>
    <property type="molecule type" value="Genomic_DNA"/>
</dbReference>
<keyword evidence="6" id="KW-0560">Oxidoreductase</keyword>
<dbReference type="GO" id="GO:0050660">
    <property type="term" value="F:flavin adenine dinucleotide binding"/>
    <property type="evidence" value="ECO:0007669"/>
    <property type="project" value="InterPro"/>
</dbReference>
<gene>
    <name evidence="8" type="ORF">BDV28DRAFT_128348</name>
</gene>
<dbReference type="InterPro" id="IPR050346">
    <property type="entry name" value="FMO-like"/>
</dbReference>
<dbReference type="Pfam" id="PF00743">
    <property type="entry name" value="FMO-like"/>
    <property type="match status" value="2"/>
</dbReference>
<dbReference type="InterPro" id="IPR000960">
    <property type="entry name" value="Flavin_mOase"/>
</dbReference>
<keyword evidence="4" id="KW-0274">FAD</keyword>
<proteinExistence type="inferred from homology"/>
<keyword evidence="7" id="KW-0503">Monooxygenase</keyword>
<evidence type="ECO:0000256" key="4">
    <source>
        <dbReference type="ARBA" id="ARBA00022827"/>
    </source>
</evidence>
<dbReference type="SUPFAM" id="SSF51905">
    <property type="entry name" value="FAD/NAD(P)-binding domain"/>
    <property type="match status" value="2"/>
</dbReference>
<protein>
    <recommendedName>
        <fullName evidence="10">Flavin dependent monooxygenase</fullName>
    </recommendedName>
</protein>
<organism evidence="8 9">
    <name type="scientific">Aspergillus coremiiformis</name>
    <dbReference type="NCBI Taxonomy" id="138285"/>
    <lineage>
        <taxon>Eukaryota</taxon>
        <taxon>Fungi</taxon>
        <taxon>Dikarya</taxon>
        <taxon>Ascomycota</taxon>
        <taxon>Pezizomycotina</taxon>
        <taxon>Eurotiomycetes</taxon>
        <taxon>Eurotiomycetidae</taxon>
        <taxon>Eurotiales</taxon>
        <taxon>Aspergillaceae</taxon>
        <taxon>Aspergillus</taxon>
        <taxon>Aspergillus subgen. Circumdati</taxon>
    </lineage>
</organism>
<sequence length="494" mass="55638">MPRMTISKQIRRIAIIGAGPSGLCAVKYLLSEKYFTKIDVFEKRGSVGGVWNYTPPALKQSTSAPVPQLDPNGPSDEPIWHPTGDTNGLQEPVFISPIYSTLDTNIPKELMAYGDKPFPPDAQVLPKYSTVKKYLDEYAEEVKDYIHLHTQVVNVKSGGSEADPWVVTTKNLRTGVDKTDTYDAVVVATGHYDVPYTPDIPGIKLWDEAYPGVISHSKFYDSPEPFREKKVIVVGSSASGVDIGNQINKLSKGKVLASQRTESFLFPSNAADKDYVSEIVEFLPPTEYKRAVRFADGKIEDEIDAIVFCTGYLYSFPFLSSLNPPIITDGRRVLNNYQHLFYIQNPTLVFPVLPQRVIPFPLSENQAAVFARVWSGRLTLPDTADMKAWEDTTATQKGNGTAFHLLHFPLDADYMNLLYEWATKAKPRHGLIDHGNGKQGNYWGEKEKWMRQLFPVIRNTFVEKGGERHKFKTIEQLGYDFEESRKEKVQTLVD</sequence>
<dbReference type="Gene3D" id="3.50.50.60">
    <property type="entry name" value="FAD/NAD(P)-binding domain"/>
    <property type="match status" value="2"/>
</dbReference>
<evidence type="ECO:0000256" key="6">
    <source>
        <dbReference type="ARBA" id="ARBA00023002"/>
    </source>
</evidence>
<dbReference type="Proteomes" id="UP000327118">
    <property type="component" value="Unassembled WGS sequence"/>
</dbReference>
<keyword evidence="9" id="KW-1185">Reference proteome</keyword>
<dbReference type="FunFam" id="3.50.50.60:FF:000138">
    <property type="entry name" value="Flavin-containing monooxygenase"/>
    <property type="match status" value="1"/>
</dbReference>
<dbReference type="GO" id="GO:0004499">
    <property type="term" value="F:N,N-dimethylaniline monooxygenase activity"/>
    <property type="evidence" value="ECO:0007669"/>
    <property type="project" value="InterPro"/>
</dbReference>
<dbReference type="OrthoDB" id="66881at2759"/>
<comment type="similarity">
    <text evidence="2">Belongs to the FMO family.</text>
</comment>
<evidence type="ECO:0000313" key="8">
    <source>
        <dbReference type="EMBL" id="KAE8355771.1"/>
    </source>
</evidence>
<reference evidence="9" key="1">
    <citation type="submission" date="2019-04" db="EMBL/GenBank/DDBJ databases">
        <title>Friends and foes A comparative genomics studyof 23 Aspergillus species from section Flavi.</title>
        <authorList>
            <consortium name="DOE Joint Genome Institute"/>
            <person name="Kjaerbolling I."/>
            <person name="Vesth T."/>
            <person name="Frisvad J.C."/>
            <person name="Nybo J.L."/>
            <person name="Theobald S."/>
            <person name="Kildgaard S."/>
            <person name="Isbrandt T."/>
            <person name="Kuo A."/>
            <person name="Sato A."/>
            <person name="Lyhne E.K."/>
            <person name="Kogle M.E."/>
            <person name="Wiebenga A."/>
            <person name="Kun R.S."/>
            <person name="Lubbers R.J."/>
            <person name="Makela M.R."/>
            <person name="Barry K."/>
            <person name="Chovatia M."/>
            <person name="Clum A."/>
            <person name="Daum C."/>
            <person name="Haridas S."/>
            <person name="He G."/>
            <person name="LaButti K."/>
            <person name="Lipzen A."/>
            <person name="Mondo S."/>
            <person name="Riley R."/>
            <person name="Salamov A."/>
            <person name="Simmons B.A."/>
            <person name="Magnuson J.K."/>
            <person name="Henrissat B."/>
            <person name="Mortensen U.H."/>
            <person name="Larsen T.O."/>
            <person name="Devries R.P."/>
            <person name="Grigoriev I.V."/>
            <person name="Machida M."/>
            <person name="Baker S.E."/>
            <person name="Andersen M.R."/>
        </authorList>
    </citation>
    <scope>NUCLEOTIDE SEQUENCE [LARGE SCALE GENOMIC DNA]</scope>
    <source>
        <strain evidence="9">CBS 553.77</strain>
    </source>
</reference>
<accession>A0A5N6ZDN9</accession>
<evidence type="ECO:0000256" key="1">
    <source>
        <dbReference type="ARBA" id="ARBA00001974"/>
    </source>
</evidence>
<evidence type="ECO:0000256" key="5">
    <source>
        <dbReference type="ARBA" id="ARBA00022857"/>
    </source>
</evidence>
<evidence type="ECO:0000313" key="9">
    <source>
        <dbReference type="Proteomes" id="UP000327118"/>
    </source>
</evidence>
<dbReference type="InterPro" id="IPR020946">
    <property type="entry name" value="Flavin_mOase-like"/>
</dbReference>